<dbReference type="InterPro" id="IPR050565">
    <property type="entry name" value="LYPA1-2/EST-like"/>
</dbReference>
<dbReference type="InterPro" id="IPR003140">
    <property type="entry name" value="PLipase/COase/thioEstase"/>
</dbReference>
<dbReference type="eggNOG" id="COG0400">
    <property type="taxonomic scope" value="Bacteria"/>
</dbReference>
<dbReference type="PANTHER" id="PTHR10655">
    <property type="entry name" value="LYSOPHOSPHOLIPASE-RELATED"/>
    <property type="match status" value="1"/>
</dbReference>
<keyword evidence="2" id="KW-0378">Hydrolase</keyword>
<protein>
    <submittedName>
        <fullName evidence="4">Phospholipase</fullName>
    </submittedName>
</protein>
<proteinExistence type="inferred from homology"/>
<dbReference type="Proteomes" id="UP000030664">
    <property type="component" value="Unassembled WGS sequence"/>
</dbReference>
<dbReference type="SUPFAM" id="SSF53474">
    <property type="entry name" value="alpha/beta-Hydrolases"/>
    <property type="match status" value="1"/>
</dbReference>
<dbReference type="PANTHER" id="PTHR10655:SF17">
    <property type="entry name" value="LYSOPHOSPHOLIPASE-LIKE PROTEIN 1"/>
    <property type="match status" value="1"/>
</dbReference>
<evidence type="ECO:0000313" key="5">
    <source>
        <dbReference type="Proteomes" id="UP000030664"/>
    </source>
</evidence>
<evidence type="ECO:0000313" key="4">
    <source>
        <dbReference type="EMBL" id="KHE74448.1"/>
    </source>
</evidence>
<gene>
    <name evidence="4" type="ORF">AS25_06365</name>
</gene>
<dbReference type="Pfam" id="PF02230">
    <property type="entry name" value="Abhydrolase_2"/>
    <property type="match status" value="1"/>
</dbReference>
<reference evidence="4 5" key="1">
    <citation type="submission" date="2014-09" db="EMBL/GenBank/DDBJ databases">
        <title>High-quality draft genome sequence of Kocuria marina SO9-6, an actinobacterium isolated from a copper mine.</title>
        <authorList>
            <person name="Castro D.B."/>
            <person name="Pereira L.B."/>
            <person name="Silva M.V."/>
            <person name="Silva B.P."/>
            <person name="Zanardi B.R."/>
            <person name="Carlos C."/>
            <person name="Belgini D.R."/>
            <person name="Limache E.G."/>
            <person name="Lacerda G.V."/>
            <person name="Nery M.B."/>
            <person name="Gomes M.B."/>
            <person name="Souza S."/>
            <person name="Silva T.M."/>
            <person name="Rodrigues V.D."/>
            <person name="Paulino L.C."/>
            <person name="Vicentini R."/>
            <person name="Ferraz L.F."/>
            <person name="Ottoboni L.M."/>
        </authorList>
    </citation>
    <scope>NUCLEOTIDE SEQUENCE [LARGE SCALE GENOMIC DNA]</scope>
    <source>
        <strain evidence="4 5">SO9-6</strain>
    </source>
</reference>
<comment type="similarity">
    <text evidence="1">Belongs to the AB hydrolase superfamily. AB hydrolase 2 family.</text>
</comment>
<evidence type="ECO:0000256" key="1">
    <source>
        <dbReference type="ARBA" id="ARBA00006499"/>
    </source>
</evidence>
<dbReference type="InterPro" id="IPR029058">
    <property type="entry name" value="AB_hydrolase_fold"/>
</dbReference>
<accession>A0A0B0DAQ1</accession>
<organism evidence="4 5">
    <name type="scientific">Kocuria marina</name>
    <dbReference type="NCBI Taxonomy" id="223184"/>
    <lineage>
        <taxon>Bacteria</taxon>
        <taxon>Bacillati</taxon>
        <taxon>Actinomycetota</taxon>
        <taxon>Actinomycetes</taxon>
        <taxon>Micrococcales</taxon>
        <taxon>Micrococcaceae</taxon>
        <taxon>Kocuria</taxon>
    </lineage>
</organism>
<dbReference type="EMBL" id="JROM01000021">
    <property type="protein sequence ID" value="KHE74448.1"/>
    <property type="molecule type" value="Genomic_DNA"/>
</dbReference>
<evidence type="ECO:0000259" key="3">
    <source>
        <dbReference type="Pfam" id="PF02230"/>
    </source>
</evidence>
<dbReference type="Gene3D" id="3.40.50.1820">
    <property type="entry name" value="alpha/beta hydrolase"/>
    <property type="match status" value="1"/>
</dbReference>
<dbReference type="GO" id="GO:0016787">
    <property type="term" value="F:hydrolase activity"/>
    <property type="evidence" value="ECO:0007669"/>
    <property type="project" value="UniProtKB-KW"/>
</dbReference>
<sequence length="217" mass="23900">MQQAPHVIWNNEPQDRAGTPLVVMFHGYGSYEEDLMALSFALPQGYTYASVRAPQRAGMGFQWFPLAADLAFTTDAVVAAAEAVIEWLREESQQHTHVFLLGFSQGMAMATTVARHAPELVDAVVGMSGFVIPVAPDDAQAGFFQDERLRAEPLRMFWGRDPEDPVITPTLVDGTAEWANDHTQLTKIQYRGIGHGVCPEELAHIKEYLQAAVDATS</sequence>
<comment type="caution">
    <text evidence="4">The sequence shown here is derived from an EMBL/GenBank/DDBJ whole genome shotgun (WGS) entry which is preliminary data.</text>
</comment>
<dbReference type="AlphaFoldDB" id="A0A0B0DAQ1"/>
<feature type="domain" description="Phospholipase/carboxylesterase/thioesterase" evidence="3">
    <location>
        <begin position="15"/>
        <end position="211"/>
    </location>
</feature>
<evidence type="ECO:0000256" key="2">
    <source>
        <dbReference type="ARBA" id="ARBA00022801"/>
    </source>
</evidence>
<dbReference type="RefSeq" id="WP_035963579.1">
    <property type="nucleotide sequence ID" value="NZ_JROM01000021.1"/>
</dbReference>
<name>A0A0B0DAQ1_9MICC</name>
<dbReference type="STRING" id="223184.AS25_06365"/>